<evidence type="ECO:0000313" key="3">
    <source>
        <dbReference type="EMBL" id="PZX14375.1"/>
    </source>
</evidence>
<keyword evidence="2" id="KW-0732">Signal</keyword>
<feature type="region of interest" description="Disordered" evidence="1">
    <location>
        <begin position="110"/>
        <end position="132"/>
    </location>
</feature>
<keyword evidence="4" id="KW-1185">Reference proteome</keyword>
<dbReference type="Proteomes" id="UP000248916">
    <property type="component" value="Unassembled WGS sequence"/>
</dbReference>
<evidence type="ECO:0000256" key="1">
    <source>
        <dbReference type="SAM" id="MobiDB-lite"/>
    </source>
</evidence>
<protein>
    <recommendedName>
        <fullName evidence="5">Alpha/beta hydrolase family protein</fullName>
    </recommendedName>
</protein>
<dbReference type="OrthoDB" id="7052966at2"/>
<feature type="chain" id="PRO_5016067953" description="Alpha/beta hydrolase family protein" evidence="2">
    <location>
        <begin position="21"/>
        <end position="530"/>
    </location>
</feature>
<proteinExistence type="predicted"/>
<dbReference type="InterPro" id="IPR029058">
    <property type="entry name" value="AB_hydrolase_fold"/>
</dbReference>
<dbReference type="AlphaFoldDB" id="A0A2W7N1U5"/>
<gene>
    <name evidence="3" type="ORF">LX81_02958</name>
</gene>
<evidence type="ECO:0000313" key="4">
    <source>
        <dbReference type="Proteomes" id="UP000248916"/>
    </source>
</evidence>
<dbReference type="EMBL" id="QKZL01000014">
    <property type="protein sequence ID" value="PZX14375.1"/>
    <property type="molecule type" value="Genomic_DNA"/>
</dbReference>
<comment type="caution">
    <text evidence="3">The sequence shown here is derived from an EMBL/GenBank/DDBJ whole genome shotgun (WGS) entry which is preliminary data.</text>
</comment>
<dbReference type="SUPFAM" id="SSF53474">
    <property type="entry name" value="alpha/beta-Hydrolases"/>
    <property type="match status" value="1"/>
</dbReference>
<reference evidence="3 4" key="1">
    <citation type="submission" date="2018-06" db="EMBL/GenBank/DDBJ databases">
        <title>Genomic Encyclopedia of Archaeal and Bacterial Type Strains, Phase II (KMG-II): from individual species to whole genera.</title>
        <authorList>
            <person name="Goeker M."/>
        </authorList>
    </citation>
    <scope>NUCLEOTIDE SEQUENCE [LARGE SCALE GENOMIC DNA]</scope>
    <source>
        <strain evidence="3 4">DSM 22009</strain>
    </source>
</reference>
<organism evidence="3 4">
    <name type="scientific">Palleronia aestuarii</name>
    <dbReference type="NCBI Taxonomy" id="568105"/>
    <lineage>
        <taxon>Bacteria</taxon>
        <taxon>Pseudomonadati</taxon>
        <taxon>Pseudomonadota</taxon>
        <taxon>Alphaproteobacteria</taxon>
        <taxon>Rhodobacterales</taxon>
        <taxon>Roseobacteraceae</taxon>
        <taxon>Palleronia</taxon>
    </lineage>
</organism>
<evidence type="ECO:0008006" key="5">
    <source>
        <dbReference type="Google" id="ProtNLM"/>
    </source>
</evidence>
<dbReference type="Gene3D" id="3.40.50.1820">
    <property type="entry name" value="alpha/beta hydrolase"/>
    <property type="match status" value="1"/>
</dbReference>
<dbReference type="RefSeq" id="WP_111538055.1">
    <property type="nucleotide sequence ID" value="NZ_QKZL01000014.1"/>
</dbReference>
<sequence length="530" mass="56982">MTRTITISVALAALAATAQAQDGAAVNDGAPAPDCSARVNYNVNDTLPGYADPDGICHPFTATYSLVPDYYEGEDYYVEEFTDKRIRARWQECSQDDSCPDGALEAARGFTGSESQDTGTVDPEGRIDPEGDVDLADIRRPSYFGTEAYAEPIADAEDRTFTVEFTVPRDTYETEFAGLSGDIHLRGWYLAGDGVEGPEGETGRALVIMNNGGGGEITAIDQRGFEGFVYDPETGDFVRASASDGASEEPGMRTWRGFLADLNAAGFDVLVTDRRGNGISGGQHGYDTAEQGRDMFRELDQLSSGEGLRVLTPGGEEFEGMDAVEAIYPDGDPEALPIVLGGYSRGSYAVAWAMQQNFVEDCDHGTSPSTCTEPRGDERIKGAILYGPNPGGLGYRAAGHDMEEAALREEFHTAYRLDGDVLANLDAWPALQLIRGTWDYVEGMEGTFDAFGRAGPSKDIFVFHGPHGLGTQSPQAMALVGERMVAFARAAVNEGDGGEGFAMPSDMRELVLSAPPHWELTTPPQITRKD</sequence>
<feature type="signal peptide" evidence="2">
    <location>
        <begin position="1"/>
        <end position="20"/>
    </location>
</feature>
<evidence type="ECO:0000256" key="2">
    <source>
        <dbReference type="SAM" id="SignalP"/>
    </source>
</evidence>
<accession>A0A2W7N1U5</accession>
<name>A0A2W7N1U5_9RHOB</name>